<name>A0A820UXP2_9BILA</name>
<comment type="caution">
    <text evidence="1">The sequence shown here is derived from an EMBL/GenBank/DDBJ whole genome shotgun (WGS) entry which is preliminary data.</text>
</comment>
<dbReference type="AlphaFoldDB" id="A0A820UXP2"/>
<protein>
    <submittedName>
        <fullName evidence="1">Uncharacterized protein</fullName>
    </submittedName>
</protein>
<proteinExistence type="predicted"/>
<evidence type="ECO:0000313" key="1">
    <source>
        <dbReference type="EMBL" id="CAF4492268.1"/>
    </source>
</evidence>
<keyword evidence="2" id="KW-1185">Reference proteome</keyword>
<dbReference type="Proteomes" id="UP000663873">
    <property type="component" value="Unassembled WGS sequence"/>
</dbReference>
<evidence type="ECO:0000313" key="2">
    <source>
        <dbReference type="Proteomes" id="UP000663873"/>
    </source>
</evidence>
<dbReference type="EMBL" id="CAJOBP010006407">
    <property type="protein sequence ID" value="CAF4492268.1"/>
    <property type="molecule type" value="Genomic_DNA"/>
</dbReference>
<organism evidence="1 2">
    <name type="scientific">Rotaria socialis</name>
    <dbReference type="NCBI Taxonomy" id="392032"/>
    <lineage>
        <taxon>Eukaryota</taxon>
        <taxon>Metazoa</taxon>
        <taxon>Spiralia</taxon>
        <taxon>Gnathifera</taxon>
        <taxon>Rotifera</taxon>
        <taxon>Eurotatoria</taxon>
        <taxon>Bdelloidea</taxon>
        <taxon>Philodinida</taxon>
        <taxon>Philodinidae</taxon>
        <taxon>Rotaria</taxon>
    </lineage>
</organism>
<feature type="non-terminal residue" evidence="1">
    <location>
        <position position="1"/>
    </location>
</feature>
<gene>
    <name evidence="1" type="ORF">UJA718_LOCUS25729</name>
</gene>
<accession>A0A820UXP2</accession>
<reference evidence="1" key="1">
    <citation type="submission" date="2021-02" db="EMBL/GenBank/DDBJ databases">
        <authorList>
            <person name="Nowell W R."/>
        </authorList>
    </citation>
    <scope>NUCLEOTIDE SEQUENCE</scope>
</reference>
<sequence>MSKVDIPKASSNRSDQIFNFTLKILVLFEIENLKYRSENSSQSISNSKSN</sequence>